<feature type="compositionally biased region" description="Low complexity" evidence="3">
    <location>
        <begin position="706"/>
        <end position="725"/>
    </location>
</feature>
<dbReference type="PANTHER" id="PTHR13280:SF15">
    <property type="entry name" value="PHOSPHOFURIN ACIDIC CLUSTER SORTING PROTEIN 2"/>
    <property type="match status" value="1"/>
</dbReference>
<dbReference type="InterPro" id="IPR019381">
    <property type="entry name" value="PACS1/2_C"/>
</dbReference>
<evidence type="ECO:0000313" key="7">
    <source>
        <dbReference type="Proteomes" id="UP000283210"/>
    </source>
</evidence>
<evidence type="ECO:0000256" key="2">
    <source>
        <dbReference type="ARBA" id="ARBA00022553"/>
    </source>
</evidence>
<feature type="region of interest" description="Disordered" evidence="3">
    <location>
        <begin position="706"/>
        <end position="745"/>
    </location>
</feature>
<evidence type="ECO:0000256" key="3">
    <source>
        <dbReference type="SAM" id="MobiDB-lite"/>
    </source>
</evidence>
<dbReference type="AlphaFoldDB" id="A0A3S2MEI7"/>
<evidence type="ECO:0008006" key="8">
    <source>
        <dbReference type="Google" id="ProtNLM"/>
    </source>
</evidence>
<accession>A0A3S2MEI7</accession>
<feature type="region of interest" description="Disordered" evidence="3">
    <location>
        <begin position="279"/>
        <end position="387"/>
    </location>
</feature>
<evidence type="ECO:0000259" key="5">
    <source>
        <dbReference type="Pfam" id="PF25332"/>
    </source>
</evidence>
<feature type="compositionally biased region" description="Polar residues" evidence="3">
    <location>
        <begin position="448"/>
        <end position="458"/>
    </location>
</feature>
<sequence>MPGPAARCRTVPNHGGAQRPAELRRRGAQQTRAHEPVRTWEIDGSSPNCVPRLCSLTLKKLVVMKELDKELISVVIAVKIQGSKRILRSHEIVLPPSGSVETDLALTFSLQYPHFLKREGNKLQIMLQRRKRYKNRTILGYKTLALGSIDMAEVMQHPTEGGQVLPLCSNHKDLLGKVAEIWIFSLSSQPIDHEDAALQGGQKVKCSDNYSEEEYESFSSEQEASDDAVQGQDLEDDEFDVRKPKKQRRSIVRTPSITRQQNFKQRVVALLKRFRVSDEVLDSEQDPAEPPPEVEEEDLDLDSVEFENPSDSGPELDDDDSVLSTPKPKLKPYFEGLSLSSSQTEIGSIHSSRSHREPPSPIDLEKSKCGGANYPDERASDSNCFEQPEAVTPTTELEMDNMDTFLERLPPSGKMTKTESLIISSSRQEPKLTGRRGRSTSLKERQPSRPQNERANSLDNERSLDTRCHLQIPRKTVYDQLNHILVSDNQLPDSIILINTSDWQGQYLSDLLQNHHFPVVCTCTTADVQAAFNTIVSRIQRFCNCNSQTPVPIKIAVAGAQNYLSAVLRLFVDHLSHKTPDWLGYMRFLIIPLGTHPVSKFLGSIDYRYNSLFQDAAWRELFLRPEAPAVAQENLDVVSRVTQYMVGANGAHQLPIAEAMLTYKQKRKKSFHFDFAVSPDEDSCQKFIPFIGMVKVAIVEQTSAASGDSDDAAPLGSALLSSTPPQVSPAFKEASPTPPSSPSVNTSFCAYSSSSQPELMGLQVDYWVAPTERKRDVEKRDSSSSKNTLKCNFRSLQVSRLPLGGAEPSPQPTMSMTVVTKEKNKKVMFLPKKSKDKEVESKSQIIEGISRLICTAKQQQTMLTVLIDGVEWNDVKFFQLAAQWSSHVKHFPIGIFGHSKSSY</sequence>
<feature type="region of interest" description="Disordered" evidence="3">
    <location>
        <begin position="406"/>
        <end position="462"/>
    </location>
</feature>
<protein>
    <recommendedName>
        <fullName evidence="8">Phosphofurin acidic cluster sorting protein 2</fullName>
    </recommendedName>
</protein>
<name>A0A3S2MEI7_ORYJA</name>
<dbReference type="GO" id="GO:0072659">
    <property type="term" value="P:protein localization to plasma membrane"/>
    <property type="evidence" value="ECO:0007669"/>
    <property type="project" value="TreeGrafter"/>
</dbReference>
<proteinExistence type="inferred from homology"/>
<dbReference type="GO" id="GO:0044325">
    <property type="term" value="F:transmembrane transporter binding"/>
    <property type="evidence" value="ECO:0007669"/>
    <property type="project" value="TreeGrafter"/>
</dbReference>
<organism evidence="6 7">
    <name type="scientific">Oryzias javanicus</name>
    <name type="common">Javanese ricefish</name>
    <name type="synonym">Aplocheilus javanicus</name>
    <dbReference type="NCBI Taxonomy" id="123683"/>
    <lineage>
        <taxon>Eukaryota</taxon>
        <taxon>Metazoa</taxon>
        <taxon>Chordata</taxon>
        <taxon>Craniata</taxon>
        <taxon>Vertebrata</taxon>
        <taxon>Euteleostomi</taxon>
        <taxon>Actinopterygii</taxon>
        <taxon>Neopterygii</taxon>
        <taxon>Teleostei</taxon>
        <taxon>Neoteleostei</taxon>
        <taxon>Acanthomorphata</taxon>
        <taxon>Ovalentaria</taxon>
        <taxon>Atherinomorphae</taxon>
        <taxon>Beloniformes</taxon>
        <taxon>Adrianichthyidae</taxon>
        <taxon>Oryziinae</taxon>
        <taxon>Oryzias</taxon>
    </lineage>
</organism>
<feature type="compositionally biased region" description="Acidic residues" evidence="3">
    <location>
        <begin position="279"/>
        <end position="305"/>
    </location>
</feature>
<comment type="similarity">
    <text evidence="1">Belongs to the PACS family.</text>
</comment>
<reference evidence="6 7" key="1">
    <citation type="submission" date="2018-11" db="EMBL/GenBank/DDBJ databases">
        <authorList>
            <person name="Lopez-Roques C."/>
            <person name="Donnadieu C."/>
            <person name="Bouchez O."/>
            <person name="Klopp C."/>
            <person name="Cabau C."/>
            <person name="Zahm M."/>
        </authorList>
    </citation>
    <scope>NUCLEOTIDE SEQUENCE [LARGE SCALE GENOMIC DNA]</scope>
    <source>
        <strain evidence="6">RS831</strain>
        <tissue evidence="6">Whole body</tissue>
    </source>
</reference>
<keyword evidence="7" id="KW-1185">Reference proteome</keyword>
<evidence type="ECO:0000256" key="1">
    <source>
        <dbReference type="ARBA" id="ARBA00008590"/>
    </source>
</evidence>
<feature type="domain" description="Phosphofurin acidic cluster sorting protein 1/2 N-terminal C2" evidence="5">
    <location>
        <begin position="39"/>
        <end position="162"/>
    </location>
</feature>
<dbReference type="Pfam" id="PF10254">
    <property type="entry name" value="Pacs-1"/>
    <property type="match status" value="1"/>
</dbReference>
<dbReference type="InterPro" id="IPR057541">
    <property type="entry name" value="PACS1/2_N"/>
</dbReference>
<feature type="compositionally biased region" description="Polar residues" evidence="3">
    <location>
        <begin position="418"/>
        <end position="427"/>
    </location>
</feature>
<feature type="domain" description="Phosphofurin acidic cluster sorting protein 1/2 C-terminal" evidence="4">
    <location>
        <begin position="477"/>
        <end position="899"/>
    </location>
</feature>
<feature type="region of interest" description="Disordered" evidence="3">
    <location>
        <begin position="209"/>
        <end position="256"/>
    </location>
</feature>
<dbReference type="PANTHER" id="PTHR13280">
    <property type="entry name" value="PHOSPHOFURIN ACIDIC CLUSTER SORTING PROTEIN"/>
    <property type="match status" value="1"/>
</dbReference>
<keyword evidence="2" id="KW-0597">Phosphoprotein</keyword>
<dbReference type="Proteomes" id="UP000283210">
    <property type="component" value="Chromosome 22"/>
</dbReference>
<evidence type="ECO:0000259" key="4">
    <source>
        <dbReference type="Pfam" id="PF10254"/>
    </source>
</evidence>
<feature type="region of interest" description="Disordered" evidence="3">
    <location>
        <begin position="1"/>
        <end position="37"/>
    </location>
</feature>
<dbReference type="OrthoDB" id="28829at2759"/>
<reference evidence="6 7" key="2">
    <citation type="submission" date="2019-01" db="EMBL/GenBank/DDBJ databases">
        <title>A chromosome length genome reference of the Java medaka (oryzias javanicus).</title>
        <authorList>
            <person name="Herpin A."/>
            <person name="Takehana Y."/>
            <person name="Naruse K."/>
            <person name="Ansai S."/>
            <person name="Kawaguchi M."/>
        </authorList>
    </citation>
    <scope>NUCLEOTIDE SEQUENCE [LARGE SCALE GENOMIC DNA]</scope>
    <source>
        <strain evidence="6">RS831</strain>
        <tissue evidence="6">Whole body</tissue>
    </source>
</reference>
<dbReference type="EMBL" id="CM012458">
    <property type="protein sequence ID" value="RVE57594.1"/>
    <property type="molecule type" value="Genomic_DNA"/>
</dbReference>
<dbReference type="Pfam" id="PF25332">
    <property type="entry name" value="C2_PACS_N"/>
    <property type="match status" value="1"/>
</dbReference>
<gene>
    <name evidence="6" type="ORF">OJAV_G00217750</name>
</gene>
<feature type="compositionally biased region" description="Basic and acidic residues" evidence="3">
    <location>
        <begin position="354"/>
        <end position="368"/>
    </location>
</feature>
<evidence type="ECO:0000313" key="6">
    <source>
        <dbReference type="EMBL" id="RVE57594.1"/>
    </source>
</evidence>